<dbReference type="GO" id="GO:0016020">
    <property type="term" value="C:membrane"/>
    <property type="evidence" value="ECO:0007669"/>
    <property type="project" value="TreeGrafter"/>
</dbReference>
<feature type="transmembrane region" description="Helical" evidence="1">
    <location>
        <begin position="169"/>
        <end position="188"/>
    </location>
</feature>
<dbReference type="PANTHER" id="PTHR12242">
    <property type="entry name" value="OS02G0130600 PROTEIN-RELATED"/>
    <property type="match status" value="1"/>
</dbReference>
<feature type="transmembrane region" description="Helical" evidence="1">
    <location>
        <begin position="195"/>
        <end position="215"/>
    </location>
</feature>
<dbReference type="InterPro" id="IPR049352">
    <property type="entry name" value="Rost"/>
</dbReference>
<protein>
    <recommendedName>
        <fullName evidence="4">Protein rolling stone</fullName>
    </recommendedName>
</protein>
<proteinExistence type="predicted"/>
<dbReference type="Pfam" id="PF21534">
    <property type="entry name" value="Rost"/>
    <property type="match status" value="1"/>
</dbReference>
<organism evidence="2 3">
    <name type="scientific">Desmophyllum pertusum</name>
    <dbReference type="NCBI Taxonomy" id="174260"/>
    <lineage>
        <taxon>Eukaryota</taxon>
        <taxon>Metazoa</taxon>
        <taxon>Cnidaria</taxon>
        <taxon>Anthozoa</taxon>
        <taxon>Hexacorallia</taxon>
        <taxon>Scleractinia</taxon>
        <taxon>Caryophylliina</taxon>
        <taxon>Caryophylliidae</taxon>
        <taxon>Desmophyllum</taxon>
    </lineage>
</organism>
<accession>A0A9W9Z868</accession>
<evidence type="ECO:0008006" key="4">
    <source>
        <dbReference type="Google" id="ProtNLM"/>
    </source>
</evidence>
<keyword evidence="3" id="KW-1185">Reference proteome</keyword>
<dbReference type="Proteomes" id="UP001163046">
    <property type="component" value="Unassembled WGS sequence"/>
</dbReference>
<feature type="transmembrane region" description="Helical" evidence="1">
    <location>
        <begin position="65"/>
        <end position="86"/>
    </location>
</feature>
<feature type="transmembrane region" description="Helical" evidence="1">
    <location>
        <begin position="26"/>
        <end position="45"/>
    </location>
</feature>
<feature type="transmembrane region" description="Helical" evidence="1">
    <location>
        <begin position="135"/>
        <end position="157"/>
    </location>
</feature>
<sequence>MCREEFRLRNFKFWHPEHREFTDSRWLSLPVFVAYRLIVTVYNLAWLFYNIHVFGVKLFIFLTNWTYLILNIYFVYATTLSCIALYRDYKKQRETVVVEIELRPGDDHRGGSTNGATDLETADRKKDALQFQHKLLWFIYVISATGSLWITAGYWSVLVESDTIDANNITKHALNSVFMLIDTCLSSIPVHLFHSLYVLLYFLIYIAFSVFYWLLGGTNNEGQPYIYRLLNYSEFKATTGVLLAVFLLLVLPVLQFIFFSITKLRDYLYRKRVNGMK</sequence>
<gene>
    <name evidence="2" type="ORF">OS493_033341</name>
</gene>
<keyword evidence="1" id="KW-0472">Membrane</keyword>
<dbReference type="OrthoDB" id="5972831at2759"/>
<feature type="transmembrane region" description="Helical" evidence="1">
    <location>
        <begin position="235"/>
        <end position="262"/>
    </location>
</feature>
<keyword evidence="1" id="KW-0812">Transmembrane</keyword>
<evidence type="ECO:0000313" key="3">
    <source>
        <dbReference type="Proteomes" id="UP001163046"/>
    </source>
</evidence>
<dbReference type="AlphaFoldDB" id="A0A9W9Z868"/>
<keyword evidence="1" id="KW-1133">Transmembrane helix</keyword>
<evidence type="ECO:0000313" key="2">
    <source>
        <dbReference type="EMBL" id="KAJ7376716.1"/>
    </source>
</evidence>
<reference evidence="2" key="1">
    <citation type="submission" date="2023-01" db="EMBL/GenBank/DDBJ databases">
        <title>Genome assembly of the deep-sea coral Lophelia pertusa.</title>
        <authorList>
            <person name="Herrera S."/>
            <person name="Cordes E."/>
        </authorList>
    </citation>
    <scope>NUCLEOTIDE SEQUENCE</scope>
    <source>
        <strain evidence="2">USNM1676648</strain>
        <tissue evidence="2">Polyp</tissue>
    </source>
</reference>
<dbReference type="PANTHER" id="PTHR12242:SF1">
    <property type="entry name" value="MYND-TYPE DOMAIN-CONTAINING PROTEIN"/>
    <property type="match status" value="1"/>
</dbReference>
<dbReference type="EMBL" id="MU826393">
    <property type="protein sequence ID" value="KAJ7376716.1"/>
    <property type="molecule type" value="Genomic_DNA"/>
</dbReference>
<name>A0A9W9Z868_9CNID</name>
<comment type="caution">
    <text evidence="2">The sequence shown here is derived from an EMBL/GenBank/DDBJ whole genome shotgun (WGS) entry which is preliminary data.</text>
</comment>
<evidence type="ECO:0000256" key="1">
    <source>
        <dbReference type="SAM" id="Phobius"/>
    </source>
</evidence>